<dbReference type="Proteomes" id="UP000005451">
    <property type="component" value="Unassembled WGS sequence"/>
</dbReference>
<organism evidence="2 3">
    <name type="scientific">Anaerococcus hydrogenalis DSM 7454</name>
    <dbReference type="NCBI Taxonomy" id="561177"/>
    <lineage>
        <taxon>Bacteria</taxon>
        <taxon>Bacillati</taxon>
        <taxon>Bacillota</taxon>
        <taxon>Tissierellia</taxon>
        <taxon>Tissierellales</taxon>
        <taxon>Peptoniphilaceae</taxon>
        <taxon>Anaerococcus</taxon>
    </lineage>
</organism>
<name>B6WBL1_9FIRM</name>
<protein>
    <submittedName>
        <fullName evidence="2">Uncharacterized protein</fullName>
    </submittedName>
</protein>
<reference evidence="2 3" key="1">
    <citation type="submission" date="2008-09" db="EMBL/GenBank/DDBJ databases">
        <authorList>
            <person name="Fulton L."/>
            <person name="Clifton S."/>
            <person name="Fulton B."/>
            <person name="Xu J."/>
            <person name="Minx P."/>
            <person name="Pepin K.H."/>
            <person name="Johnson M."/>
            <person name="Thiruvilangam P."/>
            <person name="Bhonagiri V."/>
            <person name="Nash W.E."/>
            <person name="Mardis E.R."/>
            <person name="Wilson R.K."/>
        </authorList>
    </citation>
    <scope>NUCLEOTIDE SEQUENCE [LARGE SCALE GENOMIC DNA]</scope>
    <source>
        <strain evidence="2 3">DSM 7454</strain>
    </source>
</reference>
<evidence type="ECO:0000256" key="1">
    <source>
        <dbReference type="SAM" id="SignalP"/>
    </source>
</evidence>
<feature type="chain" id="PRO_5039283676" evidence="1">
    <location>
        <begin position="23"/>
        <end position="79"/>
    </location>
</feature>
<gene>
    <name evidence="2" type="ORF">ANHYDRO_01994</name>
</gene>
<feature type="signal peptide" evidence="1">
    <location>
        <begin position="1"/>
        <end position="22"/>
    </location>
</feature>
<proteinExistence type="predicted"/>
<dbReference type="EMBL" id="ABXA01000047">
    <property type="protein sequence ID" value="EEB35223.1"/>
    <property type="molecule type" value="Genomic_DNA"/>
</dbReference>
<comment type="caution">
    <text evidence="2">The sequence shown here is derived from an EMBL/GenBank/DDBJ whole genome shotgun (WGS) entry which is preliminary data.</text>
</comment>
<evidence type="ECO:0000313" key="2">
    <source>
        <dbReference type="EMBL" id="EEB35223.1"/>
    </source>
</evidence>
<dbReference type="PROSITE" id="PS51257">
    <property type="entry name" value="PROKAR_LIPOPROTEIN"/>
    <property type="match status" value="1"/>
</dbReference>
<dbReference type="RefSeq" id="WP_004815818.1">
    <property type="nucleotide sequence ID" value="NZ_ABXA01000047.1"/>
</dbReference>
<dbReference type="STRING" id="561177.ANHYDRO_01994"/>
<reference evidence="2 3" key="2">
    <citation type="submission" date="2008-10" db="EMBL/GenBank/DDBJ databases">
        <title>Draft genome sequence of Anaerococcus hydrogenalis (DSM 7454).</title>
        <authorList>
            <person name="Sudarsanam P."/>
            <person name="Ley R."/>
            <person name="Guruge J."/>
            <person name="Turnbaugh P.J."/>
            <person name="Mahowald M."/>
            <person name="Liep D."/>
            <person name="Gordon J."/>
        </authorList>
    </citation>
    <scope>NUCLEOTIDE SEQUENCE [LARGE SCALE GENOMIC DNA]</scope>
    <source>
        <strain evidence="2 3">DSM 7454</strain>
    </source>
</reference>
<accession>B6WBL1</accession>
<sequence length="79" mass="8933">MKNKLLKILSLFALVFAITACSNKDNKENNSNENVSKQVSESNEKLSIDELNITYVTAPLNVPSIIEKNKEIFKNTYQV</sequence>
<keyword evidence="1" id="KW-0732">Signal</keyword>
<evidence type="ECO:0000313" key="3">
    <source>
        <dbReference type="Proteomes" id="UP000005451"/>
    </source>
</evidence>
<dbReference type="AlphaFoldDB" id="B6WBL1"/>